<dbReference type="InterPro" id="IPR000917">
    <property type="entry name" value="Sulfatase_N"/>
</dbReference>
<dbReference type="InterPro" id="IPR017850">
    <property type="entry name" value="Alkaline_phosphatase_core_sf"/>
</dbReference>
<keyword evidence="2" id="KW-0479">Metal-binding</keyword>
<dbReference type="Pfam" id="PF00884">
    <property type="entry name" value="Sulfatase"/>
    <property type="match status" value="1"/>
</dbReference>
<organism evidence="6">
    <name type="scientific">marine metagenome</name>
    <dbReference type="NCBI Taxonomy" id="408172"/>
    <lineage>
        <taxon>unclassified sequences</taxon>
        <taxon>metagenomes</taxon>
        <taxon>ecological metagenomes</taxon>
    </lineage>
</organism>
<keyword evidence="3" id="KW-0378">Hydrolase</keyword>
<dbReference type="GO" id="GO:0046872">
    <property type="term" value="F:metal ion binding"/>
    <property type="evidence" value="ECO:0007669"/>
    <property type="project" value="UniProtKB-KW"/>
</dbReference>
<dbReference type="PANTHER" id="PTHR42693:SF53">
    <property type="entry name" value="ENDO-4-O-SULFATASE"/>
    <property type="match status" value="1"/>
</dbReference>
<dbReference type="GO" id="GO:0004065">
    <property type="term" value="F:arylsulfatase activity"/>
    <property type="evidence" value="ECO:0007669"/>
    <property type="project" value="TreeGrafter"/>
</dbReference>
<feature type="non-terminal residue" evidence="6">
    <location>
        <position position="339"/>
    </location>
</feature>
<dbReference type="PROSITE" id="PS00523">
    <property type="entry name" value="SULFATASE_1"/>
    <property type="match status" value="1"/>
</dbReference>
<accession>A0A382JJ34</accession>
<dbReference type="SUPFAM" id="SSF53649">
    <property type="entry name" value="Alkaline phosphatase-like"/>
    <property type="match status" value="1"/>
</dbReference>
<keyword evidence="4" id="KW-0106">Calcium</keyword>
<gene>
    <name evidence="6" type="ORF">METZ01_LOCUS264001</name>
</gene>
<dbReference type="EMBL" id="UINC01074191">
    <property type="protein sequence ID" value="SVC11147.1"/>
    <property type="molecule type" value="Genomic_DNA"/>
</dbReference>
<evidence type="ECO:0000259" key="5">
    <source>
        <dbReference type="Pfam" id="PF00884"/>
    </source>
</evidence>
<evidence type="ECO:0000256" key="1">
    <source>
        <dbReference type="ARBA" id="ARBA00008779"/>
    </source>
</evidence>
<dbReference type="PANTHER" id="PTHR42693">
    <property type="entry name" value="ARYLSULFATASE FAMILY MEMBER"/>
    <property type="match status" value="1"/>
</dbReference>
<dbReference type="PROSITE" id="PS00149">
    <property type="entry name" value="SULFATASE_2"/>
    <property type="match status" value="1"/>
</dbReference>
<proteinExistence type="inferred from homology"/>
<dbReference type="Gene3D" id="3.40.720.10">
    <property type="entry name" value="Alkaline Phosphatase, subunit A"/>
    <property type="match status" value="1"/>
</dbReference>
<feature type="domain" description="Sulfatase N-terminal" evidence="5">
    <location>
        <begin position="32"/>
        <end position="338"/>
    </location>
</feature>
<sequence>MKAFPTLFRLGVACVLLGLALPLAKAAEAERPNFIIIFCDDLGYADIGPFGSDKHRTPSLDRMAAEGRKFTSFYVTSGVCSPSRSSLMTGCYPKRVGLHQNEKGQGVLFPGNQRGLNPSEITIAEVLKARGYATGIVGKWHLGDQPEFLPTRQGFDSYFGIPFSNDMGQKDRPTKLYPPLPLLRMEKVIEEEPDQRLITQRYTREAIAFIERNKAKPFFLYLPHTMPHWPQYSSERFAGKSANGKWGDAAEEIDWSTGEILKALKANRIDEKTMVIFMSDNGGALRHGASNKPLKGGKGSTWEGGHRVPFVVRWPGAIPAGTSSDAMATSMDLLPTLAK</sequence>
<dbReference type="InterPro" id="IPR050738">
    <property type="entry name" value="Sulfatase"/>
</dbReference>
<comment type="similarity">
    <text evidence="1">Belongs to the sulfatase family.</text>
</comment>
<dbReference type="CDD" id="cd16026">
    <property type="entry name" value="GALNS_like"/>
    <property type="match status" value="1"/>
</dbReference>
<evidence type="ECO:0000256" key="3">
    <source>
        <dbReference type="ARBA" id="ARBA00022801"/>
    </source>
</evidence>
<dbReference type="InterPro" id="IPR024607">
    <property type="entry name" value="Sulfatase_CS"/>
</dbReference>
<dbReference type="AlphaFoldDB" id="A0A382JJ34"/>
<evidence type="ECO:0000313" key="6">
    <source>
        <dbReference type="EMBL" id="SVC11147.1"/>
    </source>
</evidence>
<protein>
    <recommendedName>
        <fullName evidence="5">Sulfatase N-terminal domain-containing protein</fullName>
    </recommendedName>
</protein>
<name>A0A382JJ34_9ZZZZ</name>
<evidence type="ECO:0000256" key="2">
    <source>
        <dbReference type="ARBA" id="ARBA00022723"/>
    </source>
</evidence>
<evidence type="ECO:0000256" key="4">
    <source>
        <dbReference type="ARBA" id="ARBA00022837"/>
    </source>
</evidence>
<reference evidence="6" key="1">
    <citation type="submission" date="2018-05" db="EMBL/GenBank/DDBJ databases">
        <authorList>
            <person name="Lanie J.A."/>
            <person name="Ng W.-L."/>
            <person name="Kazmierczak K.M."/>
            <person name="Andrzejewski T.M."/>
            <person name="Davidsen T.M."/>
            <person name="Wayne K.J."/>
            <person name="Tettelin H."/>
            <person name="Glass J.I."/>
            <person name="Rusch D."/>
            <person name="Podicherti R."/>
            <person name="Tsui H.-C.T."/>
            <person name="Winkler M.E."/>
        </authorList>
    </citation>
    <scope>NUCLEOTIDE SEQUENCE</scope>
</reference>